<dbReference type="Proteomes" id="UP000182793">
    <property type="component" value="Unassembled WGS sequence"/>
</dbReference>
<evidence type="ECO:0000313" key="2">
    <source>
        <dbReference type="EMBL" id="KFN87419.1"/>
    </source>
</evidence>
<accession>A0A091BRU2</accession>
<protein>
    <submittedName>
        <fullName evidence="2">Uncharacterized protein</fullName>
    </submittedName>
</protein>
<evidence type="ECO:0000313" key="3">
    <source>
        <dbReference type="EMBL" id="SFL16221.1"/>
    </source>
</evidence>
<feature type="transmembrane region" description="Helical" evidence="1">
    <location>
        <begin position="6"/>
        <end position="28"/>
    </location>
</feature>
<reference evidence="2 4" key="1">
    <citation type="journal article" date="2014" name="Genome Announc.">
        <title>Draft Genome Sequences of Streptococcus bovis Strains ATCC 33317 and JB1.</title>
        <authorList>
            <person name="Benahmed F.H."/>
            <person name="Gopinath G.R."/>
            <person name="Harbottle H."/>
            <person name="Cotta M.A."/>
            <person name="Luo Y."/>
            <person name="Henderson C."/>
            <person name="Teri P."/>
            <person name="Soppet D."/>
            <person name="Rasmussen M."/>
            <person name="Whitehead T.R."/>
            <person name="Davidson M."/>
        </authorList>
    </citation>
    <scope>NUCLEOTIDE SEQUENCE [LARGE SCALE GENOMIC DNA]</scope>
    <source>
        <strain evidence="2 4">JB1</strain>
    </source>
</reference>
<dbReference type="EMBL" id="AUZH01000026">
    <property type="protein sequence ID" value="KFN87419.1"/>
    <property type="molecule type" value="Genomic_DNA"/>
</dbReference>
<sequence>MPYQEINLPLPLMLLILVAMIILLIIVARKEVPITIELPEQEEPDNAIQERYGAYIQSQGKYYN</sequence>
<evidence type="ECO:0000256" key="1">
    <source>
        <dbReference type="SAM" id="Phobius"/>
    </source>
</evidence>
<dbReference type="EMBL" id="FOTG01000003">
    <property type="protein sequence ID" value="SFL16221.1"/>
    <property type="molecule type" value="Genomic_DNA"/>
</dbReference>
<evidence type="ECO:0000313" key="5">
    <source>
        <dbReference type="Proteomes" id="UP000182793"/>
    </source>
</evidence>
<dbReference type="RefSeq" id="WP_039697011.1">
    <property type="nucleotide sequence ID" value="NZ_AUZH01000026.1"/>
</dbReference>
<dbReference type="Proteomes" id="UP000029382">
    <property type="component" value="Unassembled WGS sequence"/>
</dbReference>
<evidence type="ECO:0000313" key="4">
    <source>
        <dbReference type="Proteomes" id="UP000029382"/>
    </source>
</evidence>
<keyword evidence="1" id="KW-0812">Transmembrane</keyword>
<dbReference type="AlphaFoldDB" id="A0A091BRU2"/>
<gene>
    <name evidence="2" type="ORF">H702_07080</name>
    <name evidence="3" type="ORF">SAMN02910290_00710</name>
</gene>
<comment type="caution">
    <text evidence="2">The sequence shown here is derived from an EMBL/GenBank/DDBJ whole genome shotgun (WGS) entry which is preliminary data.</text>
</comment>
<reference evidence="3 5" key="2">
    <citation type="submission" date="2016-10" db="EMBL/GenBank/DDBJ databases">
        <authorList>
            <person name="Varghese N."/>
            <person name="Submissions S."/>
        </authorList>
    </citation>
    <scope>NUCLEOTIDE SEQUENCE [LARGE SCALE GENOMIC DNA]</scope>
    <source>
        <strain evidence="3 5">JB1</strain>
    </source>
</reference>
<name>A0A091BRU2_STREI</name>
<keyword evidence="5" id="KW-1185">Reference proteome</keyword>
<proteinExistence type="predicted"/>
<keyword evidence="1" id="KW-1133">Transmembrane helix</keyword>
<organism evidence="2 4">
    <name type="scientific">Streptococcus equinus JB1</name>
    <dbReference type="NCBI Taxonomy" id="1294274"/>
    <lineage>
        <taxon>Bacteria</taxon>
        <taxon>Bacillati</taxon>
        <taxon>Bacillota</taxon>
        <taxon>Bacilli</taxon>
        <taxon>Lactobacillales</taxon>
        <taxon>Streptococcaceae</taxon>
        <taxon>Streptococcus</taxon>
    </lineage>
</organism>
<keyword evidence="1" id="KW-0472">Membrane</keyword>